<evidence type="ECO:0000256" key="4">
    <source>
        <dbReference type="ARBA" id="ARBA00023002"/>
    </source>
</evidence>
<name>A0ABV7F387_9BURK</name>
<evidence type="ECO:0000256" key="2">
    <source>
        <dbReference type="ARBA" id="ARBA00022505"/>
    </source>
</evidence>
<evidence type="ECO:0000313" key="7">
    <source>
        <dbReference type="Proteomes" id="UP001595530"/>
    </source>
</evidence>
<dbReference type="InterPro" id="IPR006657">
    <property type="entry name" value="MoPterin_dinucl-bd_dom"/>
</dbReference>
<gene>
    <name evidence="6" type="ORF">ACFOFO_16445</name>
</gene>
<dbReference type="PANTHER" id="PTHR43742:SF9">
    <property type="entry name" value="TETRATHIONATE REDUCTASE SUBUNIT A"/>
    <property type="match status" value="1"/>
</dbReference>
<dbReference type="RefSeq" id="WP_390322992.1">
    <property type="nucleotide sequence ID" value="NZ_JBHRTP010000053.1"/>
</dbReference>
<keyword evidence="1" id="KW-0408">Iron</keyword>
<keyword evidence="7" id="KW-1185">Reference proteome</keyword>
<evidence type="ECO:0000259" key="5">
    <source>
        <dbReference type="Pfam" id="PF01568"/>
    </source>
</evidence>
<dbReference type="SUPFAM" id="SSF50692">
    <property type="entry name" value="ADC-like"/>
    <property type="match status" value="1"/>
</dbReference>
<comment type="caution">
    <text evidence="6">The sequence shown here is derived from an EMBL/GenBank/DDBJ whole genome shotgun (WGS) entry which is preliminary data.</text>
</comment>
<keyword evidence="2" id="KW-0500">Molybdenum</keyword>
<dbReference type="EMBL" id="JBHRTP010000053">
    <property type="protein sequence ID" value="MFC3109533.1"/>
    <property type="molecule type" value="Genomic_DNA"/>
</dbReference>
<keyword evidence="1" id="KW-0004">4Fe-4S</keyword>
<organism evidence="6 7">
    <name type="scientific">Undibacterium arcticum</name>
    <dbReference type="NCBI Taxonomy" id="1762892"/>
    <lineage>
        <taxon>Bacteria</taxon>
        <taxon>Pseudomonadati</taxon>
        <taxon>Pseudomonadota</taxon>
        <taxon>Betaproteobacteria</taxon>
        <taxon>Burkholderiales</taxon>
        <taxon>Oxalobacteraceae</taxon>
        <taxon>Undibacterium</taxon>
    </lineage>
</organism>
<dbReference type="InterPro" id="IPR009010">
    <property type="entry name" value="Asp_de-COase-like_dom_sf"/>
</dbReference>
<dbReference type="Pfam" id="PF01568">
    <property type="entry name" value="Molydop_binding"/>
    <property type="match status" value="1"/>
</dbReference>
<evidence type="ECO:0000256" key="3">
    <source>
        <dbReference type="ARBA" id="ARBA00022729"/>
    </source>
</evidence>
<dbReference type="Proteomes" id="UP001595530">
    <property type="component" value="Unassembled WGS sequence"/>
</dbReference>
<accession>A0ABV7F387</accession>
<keyword evidence="1" id="KW-0411">Iron-sulfur</keyword>
<reference evidence="7" key="1">
    <citation type="journal article" date="2019" name="Int. J. Syst. Evol. Microbiol.">
        <title>The Global Catalogue of Microorganisms (GCM) 10K type strain sequencing project: providing services to taxonomists for standard genome sequencing and annotation.</title>
        <authorList>
            <consortium name="The Broad Institute Genomics Platform"/>
            <consortium name="The Broad Institute Genome Sequencing Center for Infectious Disease"/>
            <person name="Wu L."/>
            <person name="Ma J."/>
        </authorList>
    </citation>
    <scope>NUCLEOTIDE SEQUENCE [LARGE SCALE GENOMIC DNA]</scope>
    <source>
        <strain evidence="7">KCTC 42986</strain>
    </source>
</reference>
<keyword evidence="3" id="KW-0732">Signal</keyword>
<evidence type="ECO:0000313" key="6">
    <source>
        <dbReference type="EMBL" id="MFC3109533.1"/>
    </source>
</evidence>
<keyword evidence="4" id="KW-0560">Oxidoreductase</keyword>
<dbReference type="Gene3D" id="2.40.40.20">
    <property type="match status" value="1"/>
</dbReference>
<dbReference type="InterPro" id="IPR050612">
    <property type="entry name" value="Prok_Mopterin_Oxidored"/>
</dbReference>
<proteinExistence type="predicted"/>
<sequence length="168" mass="17902">MQPRIPEVLRTPSGKIELAPKMLIDDLKRPAAALAQAAPDLVIIGRRQIRSGNSWMHNLPILAKGPYRCTALVNPADAQRLGLQHGGKARIVSGGRSIEAQVEVSEEMMPGVVSLPHGWGHDLSGTRLAVAIARPGANLNVLLDDTRRDPLSGNAVLSGIAIDMCTIT</sequence>
<dbReference type="PANTHER" id="PTHR43742">
    <property type="entry name" value="TRIMETHYLAMINE-N-OXIDE REDUCTASE"/>
    <property type="match status" value="1"/>
</dbReference>
<keyword evidence="1" id="KW-0479">Metal-binding</keyword>
<evidence type="ECO:0000256" key="1">
    <source>
        <dbReference type="ARBA" id="ARBA00022485"/>
    </source>
</evidence>
<feature type="domain" description="Molybdopterin dinucleotide-binding" evidence="5">
    <location>
        <begin position="41"/>
        <end position="155"/>
    </location>
</feature>
<protein>
    <submittedName>
        <fullName evidence="6">Molybdopterin dinucleotide binding domain-containing protein</fullName>
    </submittedName>
</protein>